<dbReference type="OrthoDB" id="9791366at2"/>
<name>A0A1H8EUU6_9SPHN</name>
<dbReference type="EMBL" id="FOCF01000005">
    <property type="protein sequence ID" value="SEN23401.1"/>
    <property type="molecule type" value="Genomic_DNA"/>
</dbReference>
<reference evidence="3" key="1">
    <citation type="submission" date="2016-10" db="EMBL/GenBank/DDBJ databases">
        <authorList>
            <person name="Varghese N."/>
            <person name="Submissions S."/>
        </authorList>
    </citation>
    <scope>NUCLEOTIDE SEQUENCE [LARGE SCALE GENOMIC DNA]</scope>
    <source>
        <strain evidence="3">S6-262</strain>
    </source>
</reference>
<dbReference type="InterPro" id="IPR000073">
    <property type="entry name" value="AB_hydrolase_1"/>
</dbReference>
<dbReference type="Proteomes" id="UP000199206">
    <property type="component" value="Unassembled WGS sequence"/>
</dbReference>
<dbReference type="SUPFAM" id="SSF53474">
    <property type="entry name" value="alpha/beta-Hydrolases"/>
    <property type="match status" value="1"/>
</dbReference>
<proteinExistence type="predicted"/>
<evidence type="ECO:0000259" key="1">
    <source>
        <dbReference type="Pfam" id="PF12697"/>
    </source>
</evidence>
<evidence type="ECO:0000313" key="3">
    <source>
        <dbReference type="Proteomes" id="UP000199206"/>
    </source>
</evidence>
<protein>
    <submittedName>
        <fullName evidence="2">Pimeloyl-ACP methyl ester carboxylesterase</fullName>
    </submittedName>
</protein>
<dbReference type="Pfam" id="PF12697">
    <property type="entry name" value="Abhydrolase_6"/>
    <property type="match status" value="1"/>
</dbReference>
<organism evidence="2 3">
    <name type="scientific">Sphingomonas gellani</name>
    <dbReference type="NCBI Taxonomy" id="1166340"/>
    <lineage>
        <taxon>Bacteria</taxon>
        <taxon>Pseudomonadati</taxon>
        <taxon>Pseudomonadota</taxon>
        <taxon>Alphaproteobacteria</taxon>
        <taxon>Sphingomonadales</taxon>
        <taxon>Sphingomonadaceae</taxon>
        <taxon>Sphingomonas</taxon>
    </lineage>
</organism>
<dbReference type="RefSeq" id="WP_093665858.1">
    <property type="nucleotide sequence ID" value="NZ_FOCF01000005.1"/>
</dbReference>
<dbReference type="PANTHER" id="PTHR43194:SF2">
    <property type="entry name" value="PEROXISOMAL MEMBRANE PROTEIN LPX1"/>
    <property type="match status" value="1"/>
</dbReference>
<sequence length="289" mass="30861">MSDFESRFWNHDGLKLHFRDYAGPAAGVPVLCLHGLTRNARDFHDLACRLAAGRRVLVPDFRGRGRSEHARDPLSYVPGCYLGDIRSLLAEQGIGRFGVIGTSMGGIVAMLLAAGGAPIAAAVLNDIGPVIEPAGLARIRGYVGRASSFPTWMHAARAVQEANADIYPHWGLSDWLAMAKRSYRLTGAGRIVLDYDLKIAEPFRGQADAEAPDMWAAFSALGDVPTLIVRGARSDILSRATAERMAASLPRADVLTVADVGHAPILSEPGVPEAIDRVLAMADGDRGDA</sequence>
<dbReference type="Gene3D" id="3.40.50.1820">
    <property type="entry name" value="alpha/beta hydrolase"/>
    <property type="match status" value="1"/>
</dbReference>
<keyword evidence="3" id="KW-1185">Reference proteome</keyword>
<dbReference type="STRING" id="1166340.SAMN05192583_2320"/>
<dbReference type="AlphaFoldDB" id="A0A1H8EUU6"/>
<dbReference type="PANTHER" id="PTHR43194">
    <property type="entry name" value="HYDROLASE ALPHA/BETA FOLD FAMILY"/>
    <property type="match status" value="1"/>
</dbReference>
<feature type="domain" description="AB hydrolase-1" evidence="1">
    <location>
        <begin position="30"/>
        <end position="269"/>
    </location>
</feature>
<accession>A0A1H8EUU6</accession>
<dbReference type="InterPro" id="IPR029058">
    <property type="entry name" value="AB_hydrolase_fold"/>
</dbReference>
<gene>
    <name evidence="2" type="ORF">SAMN05192583_2320</name>
</gene>
<evidence type="ECO:0000313" key="2">
    <source>
        <dbReference type="EMBL" id="SEN23401.1"/>
    </source>
</evidence>
<dbReference type="InterPro" id="IPR050228">
    <property type="entry name" value="Carboxylesterase_BioH"/>
</dbReference>
<dbReference type="PRINTS" id="PR00111">
    <property type="entry name" value="ABHYDROLASE"/>
</dbReference>